<organism evidence="2 3">
    <name type="scientific">Botrytis tulipae</name>
    <dbReference type="NCBI Taxonomy" id="87230"/>
    <lineage>
        <taxon>Eukaryota</taxon>
        <taxon>Fungi</taxon>
        <taxon>Dikarya</taxon>
        <taxon>Ascomycota</taxon>
        <taxon>Pezizomycotina</taxon>
        <taxon>Leotiomycetes</taxon>
        <taxon>Helotiales</taxon>
        <taxon>Sclerotiniaceae</taxon>
        <taxon>Botrytis</taxon>
    </lineage>
</organism>
<evidence type="ECO:0000313" key="2">
    <source>
        <dbReference type="EMBL" id="TGO13130.1"/>
    </source>
</evidence>
<keyword evidence="3" id="KW-1185">Reference proteome</keyword>
<evidence type="ECO:0000256" key="1">
    <source>
        <dbReference type="SAM" id="Coils"/>
    </source>
</evidence>
<sequence length="92" mass="10315">MMFEDAEHEFQGTQSVLNRVQGEAESAKKEVAEWKERYAQLLLDKKTRATMGEAALILLLIIGVRCEHEAVDRSVAAIEGAMFRQLSFKSGT</sequence>
<keyword evidence="1" id="KW-0175">Coiled coil</keyword>
<accession>A0A4Z1END2</accession>
<feature type="coiled-coil region" evidence="1">
    <location>
        <begin position="17"/>
        <end position="44"/>
    </location>
</feature>
<dbReference type="OrthoDB" id="10401845at2759"/>
<dbReference type="EMBL" id="PQXH01000076">
    <property type="protein sequence ID" value="TGO13130.1"/>
    <property type="molecule type" value="Genomic_DNA"/>
</dbReference>
<name>A0A4Z1END2_9HELO</name>
<dbReference type="AlphaFoldDB" id="A0A4Z1END2"/>
<gene>
    <name evidence="2" type="ORF">BTUL_0076g00300</name>
</gene>
<dbReference type="Proteomes" id="UP000297777">
    <property type="component" value="Unassembled WGS sequence"/>
</dbReference>
<comment type="caution">
    <text evidence="2">The sequence shown here is derived from an EMBL/GenBank/DDBJ whole genome shotgun (WGS) entry which is preliminary data.</text>
</comment>
<evidence type="ECO:0000313" key="3">
    <source>
        <dbReference type="Proteomes" id="UP000297777"/>
    </source>
</evidence>
<reference evidence="2 3" key="1">
    <citation type="submission" date="2017-12" db="EMBL/GenBank/DDBJ databases">
        <title>Comparative genomics of Botrytis spp.</title>
        <authorList>
            <person name="Valero-Jimenez C.A."/>
            <person name="Tapia P."/>
            <person name="Veloso J."/>
            <person name="Silva-Moreno E."/>
            <person name="Staats M."/>
            <person name="Valdes J.H."/>
            <person name="Van Kan J.A.L."/>
        </authorList>
    </citation>
    <scope>NUCLEOTIDE SEQUENCE [LARGE SCALE GENOMIC DNA]</scope>
    <source>
        <strain evidence="2 3">Bt9001</strain>
    </source>
</reference>
<proteinExistence type="predicted"/>
<protein>
    <submittedName>
        <fullName evidence="2">Uncharacterized protein</fullName>
    </submittedName>
</protein>